<sequence length="240" mass="28195">MWKNTRSKAMDYFDVFDEEEESYLVKFYKNAARELNWGELFGETVLFLGRGDGNDSYRLLETFPNIRKIRDFNCLRQLPRNEYDVCKIRHFRTDLVNSKPILKYGGATKILCVICLTFIHHKREALRKIYSTLTNGGSAAFIFFVESSYVYILERIHELQYEKKKIPQIPFCVDEPNATFYRDLLINVGFLVKACRRFDFVKTFSSAQECKGSETSEYDITSDEEDSDCNYSLKDALLWV</sequence>
<dbReference type="Proteomes" id="UP000887013">
    <property type="component" value="Unassembled WGS sequence"/>
</dbReference>
<protein>
    <submittedName>
        <fullName evidence="1">Uncharacterized protein</fullName>
    </submittedName>
</protein>
<organism evidence="1 2">
    <name type="scientific">Nephila pilipes</name>
    <name type="common">Giant wood spider</name>
    <name type="synonym">Nephila maculata</name>
    <dbReference type="NCBI Taxonomy" id="299642"/>
    <lineage>
        <taxon>Eukaryota</taxon>
        <taxon>Metazoa</taxon>
        <taxon>Ecdysozoa</taxon>
        <taxon>Arthropoda</taxon>
        <taxon>Chelicerata</taxon>
        <taxon>Arachnida</taxon>
        <taxon>Araneae</taxon>
        <taxon>Araneomorphae</taxon>
        <taxon>Entelegynae</taxon>
        <taxon>Araneoidea</taxon>
        <taxon>Nephilidae</taxon>
        <taxon>Nephila</taxon>
    </lineage>
</organism>
<comment type="caution">
    <text evidence="1">The sequence shown here is derived from an EMBL/GenBank/DDBJ whole genome shotgun (WGS) entry which is preliminary data.</text>
</comment>
<name>A0A8X6NB45_NEPPI</name>
<dbReference type="SUPFAM" id="SSF53335">
    <property type="entry name" value="S-adenosyl-L-methionine-dependent methyltransferases"/>
    <property type="match status" value="1"/>
</dbReference>
<proteinExistence type="predicted"/>
<evidence type="ECO:0000313" key="1">
    <source>
        <dbReference type="EMBL" id="GFT03775.1"/>
    </source>
</evidence>
<dbReference type="AlphaFoldDB" id="A0A8X6NB45"/>
<reference evidence="1" key="1">
    <citation type="submission" date="2020-08" db="EMBL/GenBank/DDBJ databases">
        <title>Multicomponent nature underlies the extraordinary mechanical properties of spider dragline silk.</title>
        <authorList>
            <person name="Kono N."/>
            <person name="Nakamura H."/>
            <person name="Mori M."/>
            <person name="Yoshida Y."/>
            <person name="Ohtoshi R."/>
            <person name="Malay A.D."/>
            <person name="Moran D.A.P."/>
            <person name="Tomita M."/>
            <person name="Numata K."/>
            <person name="Arakawa K."/>
        </authorList>
    </citation>
    <scope>NUCLEOTIDE SEQUENCE</scope>
</reference>
<dbReference type="OrthoDB" id="8067071at2759"/>
<dbReference type="EMBL" id="BMAW01102332">
    <property type="protein sequence ID" value="GFT03775.1"/>
    <property type="molecule type" value="Genomic_DNA"/>
</dbReference>
<accession>A0A8X6NB45</accession>
<dbReference type="InterPro" id="IPR029063">
    <property type="entry name" value="SAM-dependent_MTases_sf"/>
</dbReference>
<keyword evidence="2" id="KW-1185">Reference proteome</keyword>
<gene>
    <name evidence="1" type="ORF">NPIL_644921</name>
</gene>
<evidence type="ECO:0000313" key="2">
    <source>
        <dbReference type="Proteomes" id="UP000887013"/>
    </source>
</evidence>
<dbReference type="Gene3D" id="3.40.50.150">
    <property type="entry name" value="Vaccinia Virus protein VP39"/>
    <property type="match status" value="1"/>
</dbReference>